<keyword evidence="8" id="KW-1133">Transmembrane helix</keyword>
<dbReference type="SUPFAM" id="SSF51905">
    <property type="entry name" value="FAD/NAD(P)-binding domain"/>
    <property type="match status" value="1"/>
</dbReference>
<dbReference type="Gene3D" id="3.50.50.100">
    <property type="match status" value="1"/>
</dbReference>
<dbReference type="OrthoDB" id="9781621at2"/>
<dbReference type="PANTHER" id="PTHR43706">
    <property type="entry name" value="NADH DEHYDROGENASE"/>
    <property type="match status" value="1"/>
</dbReference>
<keyword evidence="11" id="KW-1185">Reference proteome</keyword>
<dbReference type="EMBL" id="SBLC01000011">
    <property type="protein sequence ID" value="RWY41432.1"/>
    <property type="molecule type" value="Genomic_DNA"/>
</dbReference>
<dbReference type="PRINTS" id="PR00368">
    <property type="entry name" value="FADPNR"/>
</dbReference>
<comment type="similarity">
    <text evidence="1">Belongs to the NADH dehydrogenase family.</text>
</comment>
<keyword evidence="8" id="KW-0472">Membrane</keyword>
<feature type="domain" description="FAD/NAD(P)-binding" evidence="9">
    <location>
        <begin position="14"/>
        <end position="328"/>
    </location>
</feature>
<dbReference type="GO" id="GO:0050136">
    <property type="term" value="F:NADH dehydrogenase (quinone) (non-electrogenic) activity"/>
    <property type="evidence" value="ECO:0007669"/>
    <property type="project" value="UniProtKB-EC"/>
</dbReference>
<feature type="transmembrane region" description="Helical" evidence="8">
    <location>
        <begin position="376"/>
        <end position="393"/>
    </location>
</feature>
<evidence type="ECO:0000313" key="11">
    <source>
        <dbReference type="Proteomes" id="UP000287168"/>
    </source>
</evidence>
<dbReference type="Pfam" id="PF07992">
    <property type="entry name" value="Pyr_redox_2"/>
    <property type="match status" value="1"/>
</dbReference>
<evidence type="ECO:0000256" key="5">
    <source>
        <dbReference type="ARBA" id="ARBA00023002"/>
    </source>
</evidence>
<proteinExistence type="inferred from homology"/>
<evidence type="ECO:0000256" key="2">
    <source>
        <dbReference type="ARBA" id="ARBA00012637"/>
    </source>
</evidence>
<keyword evidence="3" id="KW-0285">Flavoprotein</keyword>
<organism evidence="10 11">
    <name type="scientific">Falsigemmobacter intermedius</name>
    <dbReference type="NCBI Taxonomy" id="1553448"/>
    <lineage>
        <taxon>Bacteria</taxon>
        <taxon>Pseudomonadati</taxon>
        <taxon>Pseudomonadota</taxon>
        <taxon>Alphaproteobacteria</taxon>
        <taxon>Rhodobacterales</taxon>
        <taxon>Paracoccaceae</taxon>
        <taxon>Falsigemmobacter</taxon>
    </lineage>
</organism>
<dbReference type="AlphaFoldDB" id="A0A444MBS1"/>
<dbReference type="RefSeq" id="WP_128488554.1">
    <property type="nucleotide sequence ID" value="NZ_JBHLXB010000002.1"/>
</dbReference>
<name>A0A444MBS1_9RHOB</name>
<evidence type="ECO:0000256" key="4">
    <source>
        <dbReference type="ARBA" id="ARBA00022827"/>
    </source>
</evidence>
<dbReference type="Proteomes" id="UP000287168">
    <property type="component" value="Unassembled WGS sequence"/>
</dbReference>
<keyword evidence="4" id="KW-0274">FAD</keyword>
<dbReference type="PANTHER" id="PTHR43706:SF47">
    <property type="entry name" value="EXTERNAL NADH-UBIQUINONE OXIDOREDUCTASE 1, MITOCHONDRIAL-RELATED"/>
    <property type="match status" value="1"/>
</dbReference>
<keyword evidence="8" id="KW-0812">Transmembrane</keyword>
<evidence type="ECO:0000256" key="6">
    <source>
        <dbReference type="ARBA" id="ARBA00023027"/>
    </source>
</evidence>
<protein>
    <recommendedName>
        <fullName evidence="2">NADH:ubiquinone reductase (non-electrogenic)</fullName>
        <ecNumber evidence="2">1.6.5.9</ecNumber>
    </recommendedName>
</protein>
<evidence type="ECO:0000259" key="9">
    <source>
        <dbReference type="Pfam" id="PF07992"/>
    </source>
</evidence>
<accession>A0A444MBS1</accession>
<gene>
    <name evidence="10" type="ORF">EP867_09605</name>
</gene>
<evidence type="ECO:0000256" key="7">
    <source>
        <dbReference type="ARBA" id="ARBA00047599"/>
    </source>
</evidence>
<comment type="caution">
    <text evidence="10">The sequence shown here is derived from an EMBL/GenBank/DDBJ whole genome shotgun (WGS) entry which is preliminary data.</text>
</comment>
<dbReference type="InterPro" id="IPR036188">
    <property type="entry name" value="FAD/NAD-bd_sf"/>
</dbReference>
<reference evidence="10 11" key="1">
    <citation type="journal article" date="2015" name="Int. J. Syst. Evol. Microbiol.">
        <title>Gemmobacter intermedius sp. nov., isolated from a white stork (Ciconia ciconia).</title>
        <authorList>
            <person name="Kampfer P."/>
            <person name="Jerzak L."/>
            <person name="Wilharm G."/>
            <person name="Golke J."/>
            <person name="Busse H.J."/>
            <person name="Glaeser S.P."/>
        </authorList>
    </citation>
    <scope>NUCLEOTIDE SEQUENCE [LARGE SCALE GENOMIC DNA]</scope>
    <source>
        <strain evidence="10 11">119/4</strain>
    </source>
</reference>
<keyword evidence="5" id="KW-0560">Oxidoreductase</keyword>
<sequence>MTDHPKDGQAGPHHVVVIGAGFGGLQTVRSLKGAGLRITLIDQRNHHLFQPLLYQVATTILSPSEIAWPVRDLMEPRPDVTTLLATVTGIRDGKVILSEGEPVAYDTLVIATGSRHSYFGRDEWAEFAPGLKSLEDATLIRRRILLAFERAEREADPARRAALLTFAIVGGGPTGVELAGIIAELAQKLRPQFRNIDTAASRILLIEAGSRLLAAFDPKLSDYAAKSLERRGVELRFGAPVTECREDGIDIGGTFLPCQTRIWAAGVAASPASDWLQIKGDRAGRVPVLGDLTAPGHPEVFVIGDTATVPAWEGKPVPGVAPAAKQQGAYVARVIRARQSGRAAPPDFKYRHLGDLATIGKRSAVIQYGRLRMRGFLAWWVWGIAHIYFLIGARSRATVAWNWLWNHVRGRSAVRLITHSPKGTDGGQIQD</sequence>
<evidence type="ECO:0000256" key="8">
    <source>
        <dbReference type="SAM" id="Phobius"/>
    </source>
</evidence>
<evidence type="ECO:0000256" key="1">
    <source>
        <dbReference type="ARBA" id="ARBA00005272"/>
    </source>
</evidence>
<dbReference type="PRINTS" id="PR00411">
    <property type="entry name" value="PNDRDTASEI"/>
</dbReference>
<dbReference type="EC" id="1.6.5.9" evidence="2"/>
<dbReference type="InterPro" id="IPR023753">
    <property type="entry name" value="FAD/NAD-binding_dom"/>
</dbReference>
<evidence type="ECO:0000256" key="3">
    <source>
        <dbReference type="ARBA" id="ARBA00022630"/>
    </source>
</evidence>
<comment type="catalytic activity">
    <reaction evidence="7">
        <text>a quinone + NADH + H(+) = a quinol + NAD(+)</text>
        <dbReference type="Rhea" id="RHEA:46160"/>
        <dbReference type="ChEBI" id="CHEBI:15378"/>
        <dbReference type="ChEBI" id="CHEBI:24646"/>
        <dbReference type="ChEBI" id="CHEBI:57540"/>
        <dbReference type="ChEBI" id="CHEBI:57945"/>
        <dbReference type="ChEBI" id="CHEBI:132124"/>
        <dbReference type="EC" id="1.6.5.9"/>
    </reaction>
</comment>
<dbReference type="InterPro" id="IPR045024">
    <property type="entry name" value="NDH-2"/>
</dbReference>
<keyword evidence="6" id="KW-0520">NAD</keyword>
<evidence type="ECO:0000313" key="10">
    <source>
        <dbReference type="EMBL" id="RWY41432.1"/>
    </source>
</evidence>